<sequence>MHDGIRNKFSTQLGIAAAKPKLPSLWFQSKAMILDDKLKPLTGDLKAGAASDDRFQKLTPLLCYGGEEQGGPIPGTPDGAQETLLPQRSGHCEGSTNTTNLGWTSPADAPMTSDHFGLSATELFPLSSRRTVHNMYRAIAKEIMGTAHNNIIIVPGIVLRGKGRRQASESNCVQRLLSWPGILNKELSGAILGLLLPDHHIHTAPAVATGEVSQFPSGVQDLLEGWRTALQRPTSPETTTCSRRSSEPDLR</sequence>
<name>A0ABQ9VEA6_SAGOE</name>
<dbReference type="EMBL" id="JASSZA010000006">
    <property type="protein sequence ID" value="KAK2107668.1"/>
    <property type="molecule type" value="Genomic_DNA"/>
</dbReference>
<feature type="compositionally biased region" description="Polar residues" evidence="1">
    <location>
        <begin position="94"/>
        <end position="103"/>
    </location>
</feature>
<feature type="region of interest" description="Disordered" evidence="1">
    <location>
        <begin position="68"/>
        <end position="103"/>
    </location>
</feature>
<feature type="region of interest" description="Disordered" evidence="1">
    <location>
        <begin position="232"/>
        <end position="251"/>
    </location>
</feature>
<evidence type="ECO:0000256" key="1">
    <source>
        <dbReference type="SAM" id="MobiDB-lite"/>
    </source>
</evidence>
<reference evidence="2 3" key="1">
    <citation type="submission" date="2023-05" db="EMBL/GenBank/DDBJ databases">
        <title>B98-5 Cell Line De Novo Hybrid Assembly: An Optical Mapping Approach.</title>
        <authorList>
            <person name="Kananen K."/>
            <person name="Auerbach J.A."/>
            <person name="Kautto E."/>
            <person name="Blachly J.S."/>
        </authorList>
    </citation>
    <scope>NUCLEOTIDE SEQUENCE [LARGE SCALE GENOMIC DNA]</scope>
    <source>
        <strain evidence="2">B95-8</strain>
        <tissue evidence="2">Cell line</tissue>
    </source>
</reference>
<accession>A0ABQ9VEA6</accession>
<organism evidence="2 3">
    <name type="scientific">Saguinus oedipus</name>
    <name type="common">Cotton-top tamarin</name>
    <name type="synonym">Oedipomidas oedipus</name>
    <dbReference type="NCBI Taxonomy" id="9490"/>
    <lineage>
        <taxon>Eukaryota</taxon>
        <taxon>Metazoa</taxon>
        <taxon>Chordata</taxon>
        <taxon>Craniata</taxon>
        <taxon>Vertebrata</taxon>
        <taxon>Euteleostomi</taxon>
        <taxon>Mammalia</taxon>
        <taxon>Eutheria</taxon>
        <taxon>Euarchontoglires</taxon>
        <taxon>Primates</taxon>
        <taxon>Haplorrhini</taxon>
        <taxon>Platyrrhini</taxon>
        <taxon>Cebidae</taxon>
        <taxon>Callitrichinae</taxon>
        <taxon>Saguinus</taxon>
    </lineage>
</organism>
<proteinExistence type="predicted"/>
<dbReference type="Proteomes" id="UP001266305">
    <property type="component" value="Unassembled WGS sequence"/>
</dbReference>
<evidence type="ECO:0000313" key="2">
    <source>
        <dbReference type="EMBL" id="KAK2107668.1"/>
    </source>
</evidence>
<comment type="caution">
    <text evidence="2">The sequence shown here is derived from an EMBL/GenBank/DDBJ whole genome shotgun (WGS) entry which is preliminary data.</text>
</comment>
<keyword evidence="3" id="KW-1185">Reference proteome</keyword>
<gene>
    <name evidence="2" type="ORF">P7K49_012833</name>
</gene>
<evidence type="ECO:0000313" key="3">
    <source>
        <dbReference type="Proteomes" id="UP001266305"/>
    </source>
</evidence>
<protein>
    <submittedName>
        <fullName evidence="2">Uncharacterized protein</fullName>
    </submittedName>
</protein>
<feature type="compositionally biased region" description="Polar residues" evidence="1">
    <location>
        <begin position="232"/>
        <end position="243"/>
    </location>
</feature>